<dbReference type="GO" id="GO:0004222">
    <property type="term" value="F:metalloendopeptidase activity"/>
    <property type="evidence" value="ECO:0007669"/>
    <property type="project" value="InterPro"/>
</dbReference>
<evidence type="ECO:0000256" key="4">
    <source>
        <dbReference type="ARBA" id="ARBA00022833"/>
    </source>
</evidence>
<dbReference type="InterPro" id="IPR006026">
    <property type="entry name" value="Peptidase_Metallo"/>
</dbReference>
<dbReference type="GO" id="GO:0008270">
    <property type="term" value="F:zinc ion binding"/>
    <property type="evidence" value="ECO:0007669"/>
    <property type="project" value="InterPro"/>
</dbReference>
<dbReference type="GO" id="GO:0006508">
    <property type="term" value="P:proteolysis"/>
    <property type="evidence" value="ECO:0007669"/>
    <property type="project" value="UniProtKB-KW"/>
</dbReference>
<keyword evidence="6" id="KW-1133">Transmembrane helix</keyword>
<dbReference type="SMART" id="SM00235">
    <property type="entry name" value="ZnMc"/>
    <property type="match status" value="1"/>
</dbReference>
<name>A0A9X1MIX4_9MICC</name>
<evidence type="ECO:0000259" key="7">
    <source>
        <dbReference type="SMART" id="SM00235"/>
    </source>
</evidence>
<keyword evidence="6" id="KW-0472">Membrane</keyword>
<evidence type="ECO:0000256" key="5">
    <source>
        <dbReference type="SAM" id="MobiDB-lite"/>
    </source>
</evidence>
<evidence type="ECO:0000256" key="2">
    <source>
        <dbReference type="ARBA" id="ARBA00022723"/>
    </source>
</evidence>
<dbReference type="AlphaFoldDB" id="A0A9X1MIX4"/>
<keyword evidence="4" id="KW-0862">Zinc</keyword>
<keyword evidence="9" id="KW-1185">Reference proteome</keyword>
<feature type="transmembrane region" description="Helical" evidence="6">
    <location>
        <begin position="41"/>
        <end position="63"/>
    </location>
</feature>
<dbReference type="SUPFAM" id="SSF55486">
    <property type="entry name" value="Metalloproteases ('zincins'), catalytic domain"/>
    <property type="match status" value="1"/>
</dbReference>
<dbReference type="InterPro" id="IPR024079">
    <property type="entry name" value="MetalloPept_cat_dom_sf"/>
</dbReference>
<keyword evidence="3 8" id="KW-0378">Hydrolase</keyword>
<comment type="caution">
    <text evidence="8">The sequence shown here is derived from an EMBL/GenBank/DDBJ whole genome shotgun (WGS) entry which is preliminary data.</text>
</comment>
<dbReference type="Gene3D" id="3.40.390.10">
    <property type="entry name" value="Collagenase (Catalytic Domain)"/>
    <property type="match status" value="1"/>
</dbReference>
<gene>
    <name evidence="8" type="ORF">LJ757_18725</name>
</gene>
<organism evidence="8 9">
    <name type="scientific">Arthrobacter caoxuetaonis</name>
    <dbReference type="NCBI Taxonomy" id="2886935"/>
    <lineage>
        <taxon>Bacteria</taxon>
        <taxon>Bacillati</taxon>
        <taxon>Actinomycetota</taxon>
        <taxon>Actinomycetes</taxon>
        <taxon>Micrococcales</taxon>
        <taxon>Micrococcaceae</taxon>
        <taxon>Arthrobacter</taxon>
    </lineage>
</organism>
<accession>A0A9X1MIX4</accession>
<dbReference type="EMBL" id="JAJFZV010000020">
    <property type="protein sequence ID" value="MCC3299797.1"/>
    <property type="molecule type" value="Genomic_DNA"/>
</dbReference>
<keyword evidence="6" id="KW-0812">Transmembrane</keyword>
<feature type="region of interest" description="Disordered" evidence="5">
    <location>
        <begin position="84"/>
        <end position="141"/>
    </location>
</feature>
<keyword evidence="2" id="KW-0479">Metal-binding</keyword>
<keyword evidence="8" id="KW-0482">Metalloprotease</keyword>
<evidence type="ECO:0000313" key="9">
    <source>
        <dbReference type="Proteomes" id="UP001139158"/>
    </source>
</evidence>
<reference evidence="8" key="1">
    <citation type="submission" date="2021-10" db="EMBL/GenBank/DDBJ databases">
        <title>Novel species in genus Arthrobacter.</title>
        <authorList>
            <person name="Liu Y."/>
        </authorList>
    </citation>
    <scope>NUCLEOTIDE SEQUENCE</scope>
    <source>
        <strain evidence="8">Zg-Y453</strain>
    </source>
</reference>
<evidence type="ECO:0000256" key="1">
    <source>
        <dbReference type="ARBA" id="ARBA00022670"/>
    </source>
</evidence>
<sequence length="346" mass="36666">MSHEGPFGPFDPYQAPVPRPAPVPVRPRRSFGDFLAGAFRFLSFLVMSVLVVGLSGIAMMLLAPDTAAKVMAYAPPSWQLPQAPGAEYSPDLLGPAEEPPAVPDLKDPVAGTGPEFVPADPDQTRPTPGREASDTPLGKPAPLPAIDNRYKLLRDGTAYDPCRPIHYVTNTDNMPPGGRALIAEAVAEVSRATGLVFIDDGLTTEPASAERRAFQPERYGDRWAPVLFIWKTEAQQPRFTNTQYGTNTVGIGGSVAYTLEGTGSVYVTGEVQLNAAALSEDLQKPGGATSVRSVIAHELGHVVGLDHVEDTSQLMAPTSTDEVTSFGPGDLNGLAKLGQGICIPEL</sequence>
<protein>
    <submittedName>
        <fullName evidence="8">Matrixin family metalloprotease</fullName>
        <ecNumber evidence="8">3.4.24.-</ecNumber>
    </submittedName>
</protein>
<dbReference type="EC" id="3.4.24.-" evidence="8"/>
<evidence type="ECO:0000256" key="3">
    <source>
        <dbReference type="ARBA" id="ARBA00022801"/>
    </source>
</evidence>
<dbReference type="RefSeq" id="WP_227897806.1">
    <property type="nucleotide sequence ID" value="NZ_CP099467.1"/>
</dbReference>
<feature type="region of interest" description="Disordered" evidence="5">
    <location>
        <begin position="1"/>
        <end position="21"/>
    </location>
</feature>
<dbReference type="GO" id="GO:0031012">
    <property type="term" value="C:extracellular matrix"/>
    <property type="evidence" value="ECO:0007669"/>
    <property type="project" value="InterPro"/>
</dbReference>
<proteinExistence type="predicted"/>
<dbReference type="Proteomes" id="UP001139158">
    <property type="component" value="Unassembled WGS sequence"/>
</dbReference>
<dbReference type="InterPro" id="IPR001818">
    <property type="entry name" value="Pept_M10_metallopeptidase"/>
</dbReference>
<dbReference type="Pfam" id="PF00413">
    <property type="entry name" value="Peptidase_M10"/>
    <property type="match status" value="1"/>
</dbReference>
<keyword evidence="1" id="KW-0645">Protease</keyword>
<evidence type="ECO:0000313" key="8">
    <source>
        <dbReference type="EMBL" id="MCC3299797.1"/>
    </source>
</evidence>
<evidence type="ECO:0000256" key="6">
    <source>
        <dbReference type="SAM" id="Phobius"/>
    </source>
</evidence>
<feature type="domain" description="Peptidase metallopeptidase" evidence="7">
    <location>
        <begin position="155"/>
        <end position="340"/>
    </location>
</feature>